<dbReference type="SUPFAM" id="SSF53383">
    <property type="entry name" value="PLP-dependent transferases"/>
    <property type="match status" value="1"/>
</dbReference>
<dbReference type="InterPro" id="IPR042099">
    <property type="entry name" value="ANL_N_sf"/>
</dbReference>
<dbReference type="PANTHER" id="PTHR45527:SF1">
    <property type="entry name" value="FATTY ACID SYNTHASE"/>
    <property type="match status" value="1"/>
</dbReference>
<dbReference type="Gene3D" id="3.40.640.10">
    <property type="entry name" value="Type I PLP-dependent aspartate aminotransferase-like (Major domain)"/>
    <property type="match status" value="1"/>
</dbReference>
<dbReference type="PROSITE" id="PS50075">
    <property type="entry name" value="CARRIER"/>
    <property type="match status" value="1"/>
</dbReference>
<dbReference type="PANTHER" id="PTHR45527">
    <property type="entry name" value="NONRIBOSOMAL PEPTIDE SYNTHETASE"/>
    <property type="match status" value="1"/>
</dbReference>
<dbReference type="Proteomes" id="UP001500653">
    <property type="component" value="Unassembled WGS sequence"/>
</dbReference>
<dbReference type="Gene3D" id="3.90.1150.10">
    <property type="entry name" value="Aspartate Aminotransferase, domain 1"/>
    <property type="match status" value="1"/>
</dbReference>
<keyword evidence="3" id="KW-0597">Phosphoprotein</keyword>
<dbReference type="InterPro" id="IPR006162">
    <property type="entry name" value="Ppantetheine_attach_site"/>
</dbReference>
<dbReference type="CDD" id="cd05930">
    <property type="entry name" value="A_NRPS"/>
    <property type="match status" value="1"/>
</dbReference>
<evidence type="ECO:0000313" key="8">
    <source>
        <dbReference type="Proteomes" id="UP001500653"/>
    </source>
</evidence>
<evidence type="ECO:0000313" key="7">
    <source>
        <dbReference type="EMBL" id="GAA1226528.1"/>
    </source>
</evidence>
<dbReference type="Gene3D" id="1.10.1200.10">
    <property type="entry name" value="ACP-like"/>
    <property type="match status" value="1"/>
</dbReference>
<organism evidence="7 8">
    <name type="scientific">Prauserella halophila</name>
    <dbReference type="NCBI Taxonomy" id="185641"/>
    <lineage>
        <taxon>Bacteria</taxon>
        <taxon>Bacillati</taxon>
        <taxon>Actinomycetota</taxon>
        <taxon>Actinomycetes</taxon>
        <taxon>Pseudonocardiales</taxon>
        <taxon>Pseudonocardiaceae</taxon>
        <taxon>Prauserella</taxon>
    </lineage>
</organism>
<evidence type="ECO:0000256" key="2">
    <source>
        <dbReference type="ARBA" id="ARBA00022450"/>
    </source>
</evidence>
<evidence type="ECO:0000256" key="4">
    <source>
        <dbReference type="ARBA" id="ARBA00022898"/>
    </source>
</evidence>
<dbReference type="SUPFAM" id="SSF56801">
    <property type="entry name" value="Acetyl-CoA synthetase-like"/>
    <property type="match status" value="1"/>
</dbReference>
<dbReference type="PROSITE" id="PS00599">
    <property type="entry name" value="AA_TRANSFER_CLASS_2"/>
    <property type="match status" value="1"/>
</dbReference>
<dbReference type="InterPro" id="IPR001917">
    <property type="entry name" value="Aminotrans_II_pyridoxalP_BS"/>
</dbReference>
<dbReference type="Gene3D" id="3.30.300.30">
    <property type="match status" value="1"/>
</dbReference>
<dbReference type="InterPro" id="IPR004839">
    <property type="entry name" value="Aminotransferase_I/II_large"/>
</dbReference>
<feature type="region of interest" description="Disordered" evidence="5">
    <location>
        <begin position="498"/>
        <end position="548"/>
    </location>
</feature>
<dbReference type="PROSITE" id="PS00012">
    <property type="entry name" value="PHOSPHOPANTETHEINE"/>
    <property type="match status" value="1"/>
</dbReference>
<name>A0ABN1VY81_9PSEU</name>
<dbReference type="NCBIfam" id="TIGR01733">
    <property type="entry name" value="AA-adenyl-dom"/>
    <property type="match status" value="1"/>
</dbReference>
<sequence>MESTRRNDHHRDRSISESDDEYENETVCSLIDRWVRDHPGRTAVVDGDVEIDYASLSARADTVAQELLARGVAHGSLVGVCVARTWELVATLLGVLRAGCAYVPLDPTYPEARMRDILDHSGAAAVVVDDRDGAALCAGTAELVWLGSVTRTPRAGVTAPAAEDLAYVIYTSGTTGRPKGVAVEHRSVVAMSRSMGVLLDETERSGVIAATSVCFDPSVMEILGTLSLGGTVVLVADALAVRRLPERTRARTVITVPSAMQALLAGDGLPSAITCVVLGGEALKRSLVEDLTSRDRPPRVINVYGPTEATVFATAADIVSAAEPVTIGEPVHTTRAYILDTGGNVVRNGVAGELYLAGGQLARGYLGDRKQTTERFVEFGSHHPIPESRLYRTGDLCRFDERGRIEFLGRVDDQVKVRGFRIELGEIESALESMEAVDRAAATVCDGPGGAQYLAAYVTCRGGSVAGRDARRHLGELLPRHLVPGVVTVVDDIPVLPNGKLDRSSLPRPDVPAAEPADRHAPESVSLPALTPAPAPASTPASGAEHSRTVSLVRREVALMLGLSGPGDVPPDVALDTLGVDSLSVVELGRRIETAVGRRMDAADLAEDATATALASRVLAAVGATENDTQADRCPPARGGDDLQRFQERIRSGYAPFPAAKAFAWSSRDKARVVGALKAMLARRGHDPHSRFVRSGSATAGTVADVHTGEERESVVWTTNLYLGLNRDETVLDASRSALECFGSGMGTSATASGTIDLHFEFEKTFADAVGMSAACLFPTGFTANLGVIAGVLGAHDAVVMDQLCHASIVDGARLSGATMRTFRHNDETDLADVLRSEVSPYRTTLVVVEGAYSMGEGTARIREVVDTARAYGALVLVDESHSFGIYGPQGAGMCAAAGCSQQVDFVMATLSKAMGSLGGVVAAGEEAIDLLKSSANAYIFQASSTPADIAGALAALRRLGSDDSLREQLWDTTAYMRTRFTAAGYDPGPGDGPIITPRIRDEEVLYLTARGLSARGVHTSAVTYPIVERGQGRLRFICSASHTREDVDVTVSALVAAHEEADEVRRTGAGGPRIPAAGAGVPAVRDHGIDDVQVWADEFCGYVNKTLTAVPGPIPQLAVSIDVPGGDDAVVVAFRDGTATVASRTPPGEAYCSLRLTDDAAIAALVANDAEGLLDSVISGACALNGHTGPFVWFVARLCERGDARHP</sequence>
<accession>A0ABN1VY81</accession>
<dbReference type="InterPro" id="IPR000873">
    <property type="entry name" value="AMP-dep_synth/lig_dom"/>
</dbReference>
<dbReference type="Pfam" id="PF00550">
    <property type="entry name" value="PP-binding"/>
    <property type="match status" value="1"/>
</dbReference>
<protein>
    <recommendedName>
        <fullName evidence="6">Carrier domain-containing protein</fullName>
    </recommendedName>
</protein>
<evidence type="ECO:0000256" key="5">
    <source>
        <dbReference type="SAM" id="MobiDB-lite"/>
    </source>
</evidence>
<dbReference type="InterPro" id="IPR045851">
    <property type="entry name" value="AMP-bd_C_sf"/>
</dbReference>
<dbReference type="InterPro" id="IPR020845">
    <property type="entry name" value="AMP-binding_CS"/>
</dbReference>
<dbReference type="InterPro" id="IPR015421">
    <property type="entry name" value="PyrdxlP-dep_Trfase_major"/>
</dbReference>
<dbReference type="InterPro" id="IPR036736">
    <property type="entry name" value="ACP-like_sf"/>
</dbReference>
<dbReference type="Pfam" id="PF00155">
    <property type="entry name" value="Aminotran_1_2"/>
    <property type="match status" value="1"/>
</dbReference>
<evidence type="ECO:0000256" key="3">
    <source>
        <dbReference type="ARBA" id="ARBA00022553"/>
    </source>
</evidence>
<dbReference type="PRINTS" id="PR00154">
    <property type="entry name" value="AMPBINDING"/>
</dbReference>
<dbReference type="InterPro" id="IPR015422">
    <property type="entry name" value="PyrdxlP-dep_Trfase_small"/>
</dbReference>
<dbReference type="EMBL" id="BAAALN010000002">
    <property type="protein sequence ID" value="GAA1226528.1"/>
    <property type="molecule type" value="Genomic_DNA"/>
</dbReference>
<dbReference type="Pfam" id="PF00501">
    <property type="entry name" value="AMP-binding"/>
    <property type="match status" value="1"/>
</dbReference>
<dbReference type="Gene3D" id="3.40.50.12780">
    <property type="entry name" value="N-terminal domain of ligase-like"/>
    <property type="match status" value="1"/>
</dbReference>
<dbReference type="InterPro" id="IPR015424">
    <property type="entry name" value="PyrdxlP-dep_Trfase"/>
</dbReference>
<dbReference type="SMART" id="SM00823">
    <property type="entry name" value="PKS_PP"/>
    <property type="match status" value="1"/>
</dbReference>
<reference evidence="7 8" key="1">
    <citation type="journal article" date="2019" name="Int. J. Syst. Evol. Microbiol.">
        <title>The Global Catalogue of Microorganisms (GCM) 10K type strain sequencing project: providing services to taxonomists for standard genome sequencing and annotation.</title>
        <authorList>
            <consortium name="The Broad Institute Genomics Platform"/>
            <consortium name="The Broad Institute Genome Sequencing Center for Infectious Disease"/>
            <person name="Wu L."/>
            <person name="Ma J."/>
        </authorList>
    </citation>
    <scope>NUCLEOTIDE SEQUENCE [LARGE SCALE GENOMIC DNA]</scope>
    <source>
        <strain evidence="7 8">JCM 13023</strain>
    </source>
</reference>
<dbReference type="InterPro" id="IPR009081">
    <property type="entry name" value="PP-bd_ACP"/>
</dbReference>
<evidence type="ECO:0000259" key="6">
    <source>
        <dbReference type="PROSITE" id="PS50075"/>
    </source>
</evidence>
<proteinExistence type="predicted"/>
<keyword evidence="2" id="KW-0596">Phosphopantetheine</keyword>
<dbReference type="InterPro" id="IPR010071">
    <property type="entry name" value="AA_adenyl_dom"/>
</dbReference>
<keyword evidence="8" id="KW-1185">Reference proteome</keyword>
<dbReference type="InterPro" id="IPR020806">
    <property type="entry name" value="PKS_PP-bd"/>
</dbReference>
<comment type="cofactor">
    <cofactor evidence="1">
        <name>pyridoxal 5'-phosphate</name>
        <dbReference type="ChEBI" id="CHEBI:597326"/>
    </cofactor>
</comment>
<dbReference type="InterPro" id="IPR020459">
    <property type="entry name" value="AMP-binding"/>
</dbReference>
<evidence type="ECO:0000256" key="1">
    <source>
        <dbReference type="ARBA" id="ARBA00001933"/>
    </source>
</evidence>
<feature type="domain" description="Carrier" evidence="6">
    <location>
        <begin position="547"/>
        <end position="622"/>
    </location>
</feature>
<gene>
    <name evidence="7" type="ORF">GCM10009676_05690</name>
</gene>
<dbReference type="PROSITE" id="PS00455">
    <property type="entry name" value="AMP_BINDING"/>
    <property type="match status" value="1"/>
</dbReference>
<keyword evidence="4" id="KW-0663">Pyridoxal phosphate</keyword>
<comment type="caution">
    <text evidence="7">The sequence shown here is derived from an EMBL/GenBank/DDBJ whole genome shotgun (WGS) entry which is preliminary data.</text>
</comment>
<dbReference type="SUPFAM" id="SSF47336">
    <property type="entry name" value="ACP-like"/>
    <property type="match status" value="1"/>
</dbReference>